<evidence type="ECO:0000313" key="5">
    <source>
        <dbReference type="Proteomes" id="UP000466586"/>
    </source>
</evidence>
<dbReference type="RefSeq" id="WP_160845315.1">
    <property type="nucleotide sequence ID" value="NZ_WVHT01000006.1"/>
</dbReference>
<dbReference type="GO" id="GO:0005975">
    <property type="term" value="P:carbohydrate metabolic process"/>
    <property type="evidence" value="ECO:0007669"/>
    <property type="project" value="InterPro"/>
</dbReference>
<organism evidence="4 5">
    <name type="scientific">Hufsiella arboris</name>
    <dbReference type="NCBI Taxonomy" id="2695275"/>
    <lineage>
        <taxon>Bacteria</taxon>
        <taxon>Pseudomonadati</taxon>
        <taxon>Bacteroidota</taxon>
        <taxon>Sphingobacteriia</taxon>
        <taxon>Sphingobacteriales</taxon>
        <taxon>Sphingobacteriaceae</taxon>
        <taxon>Hufsiella</taxon>
    </lineage>
</organism>
<dbReference type="EMBL" id="WVHT01000006">
    <property type="protein sequence ID" value="MXV52141.1"/>
    <property type="molecule type" value="Genomic_DNA"/>
</dbReference>
<dbReference type="SUPFAM" id="SSF74650">
    <property type="entry name" value="Galactose mutarotase-like"/>
    <property type="match status" value="1"/>
</dbReference>
<dbReference type="CDD" id="cd09024">
    <property type="entry name" value="Aldose_epim_lacX"/>
    <property type="match status" value="1"/>
</dbReference>
<comment type="cofactor">
    <cofactor evidence="1">
        <name>Ca(2+)</name>
        <dbReference type="ChEBI" id="CHEBI:29108"/>
    </cofactor>
</comment>
<evidence type="ECO:0000256" key="3">
    <source>
        <dbReference type="ARBA" id="ARBA00022837"/>
    </source>
</evidence>
<dbReference type="InterPro" id="IPR011013">
    <property type="entry name" value="Gal_mutarotase_sf_dom"/>
</dbReference>
<keyword evidence="5" id="KW-1185">Reference proteome</keyword>
<dbReference type="Proteomes" id="UP000466586">
    <property type="component" value="Unassembled WGS sequence"/>
</dbReference>
<keyword evidence="3" id="KW-0106">Calcium</keyword>
<dbReference type="InterPro" id="IPR014718">
    <property type="entry name" value="GH-type_carb-bd"/>
</dbReference>
<accession>A0A7K1YCN6</accession>
<gene>
    <name evidence="4" type="ORF">GS399_14275</name>
</gene>
<dbReference type="GO" id="GO:0016853">
    <property type="term" value="F:isomerase activity"/>
    <property type="evidence" value="ECO:0007669"/>
    <property type="project" value="InterPro"/>
</dbReference>
<dbReference type="Pfam" id="PF01263">
    <property type="entry name" value="Aldose_epim"/>
    <property type="match status" value="1"/>
</dbReference>
<dbReference type="AlphaFoldDB" id="A0A7K1YCN6"/>
<dbReference type="InterPro" id="IPR008183">
    <property type="entry name" value="Aldose_1/G6P_1-epimerase"/>
</dbReference>
<comment type="subunit">
    <text evidence="2">Monomer.</text>
</comment>
<evidence type="ECO:0000256" key="1">
    <source>
        <dbReference type="ARBA" id="ARBA00001913"/>
    </source>
</evidence>
<protein>
    <submittedName>
        <fullName evidence="4">Aldose 1-epimerase family protein</fullName>
    </submittedName>
</protein>
<sequence length="289" mass="33010">MINLENELLKVTINSKGAELTSIFDKRNNVEHIWYGKPDIWAGRAPNLFPVVGGCVNNEIHINGASYPMFRHGFARQSQFTKLEAKPDYAELSLHYSADTFQDYPYKFEFQVLFELTGSELTQTYKIINRDTQAVYFSVGAHPAFNVPFFAGENYEDYYLEFDKEEPLYTHSLSSNGYFNGETKEVATTGNKLHLTTHLFDDDALVFKNIQSRKVSLRSTEHNNSVEVTFPHFNYLGIWAKPGAPFCCIEPWLGCADTEGKIVDISQKENIQKVEKGHVFEADFSIKIN</sequence>
<name>A0A7K1YCN6_9SPHI</name>
<proteinExistence type="predicted"/>
<dbReference type="InterPro" id="IPR037481">
    <property type="entry name" value="LacX"/>
</dbReference>
<dbReference type="Gene3D" id="2.70.98.10">
    <property type="match status" value="1"/>
</dbReference>
<evidence type="ECO:0000256" key="2">
    <source>
        <dbReference type="ARBA" id="ARBA00011245"/>
    </source>
</evidence>
<reference evidence="4 5" key="1">
    <citation type="submission" date="2019-11" db="EMBL/GenBank/DDBJ databases">
        <title>Pedobacter sp. HMF7647 Genome sequencing and assembly.</title>
        <authorList>
            <person name="Kang H."/>
            <person name="Kim H."/>
            <person name="Joh K."/>
        </authorList>
    </citation>
    <scope>NUCLEOTIDE SEQUENCE [LARGE SCALE GENOMIC DNA]</scope>
    <source>
        <strain evidence="4 5">HMF7647</strain>
    </source>
</reference>
<dbReference type="GO" id="GO:0030246">
    <property type="term" value="F:carbohydrate binding"/>
    <property type="evidence" value="ECO:0007669"/>
    <property type="project" value="InterPro"/>
</dbReference>
<comment type="caution">
    <text evidence="4">The sequence shown here is derived from an EMBL/GenBank/DDBJ whole genome shotgun (WGS) entry which is preliminary data.</text>
</comment>
<evidence type="ECO:0000313" key="4">
    <source>
        <dbReference type="EMBL" id="MXV52141.1"/>
    </source>
</evidence>